<dbReference type="Pfam" id="PF01965">
    <property type="entry name" value="DJ-1_PfpI"/>
    <property type="match status" value="1"/>
</dbReference>
<dbReference type="InterPro" id="IPR050325">
    <property type="entry name" value="Prot/Nucl_acid_deglycase"/>
</dbReference>
<gene>
    <name evidence="3" type="ORF">BRAN1462_LOCUS51540</name>
</gene>
<evidence type="ECO:0000313" key="3">
    <source>
        <dbReference type="EMBL" id="CAD9633718.1"/>
    </source>
</evidence>
<dbReference type="InterPro" id="IPR002818">
    <property type="entry name" value="DJ-1/PfpI"/>
</dbReference>
<feature type="region of interest" description="Disordered" evidence="1">
    <location>
        <begin position="26"/>
        <end position="55"/>
    </location>
</feature>
<accession>A0A7S2Q626</accession>
<dbReference type="GO" id="GO:0019243">
    <property type="term" value="P:methylglyoxal catabolic process to D-lactate via S-lactoyl-glutathione"/>
    <property type="evidence" value="ECO:0007669"/>
    <property type="project" value="TreeGrafter"/>
</dbReference>
<dbReference type="PANTHER" id="PTHR48094:SF20">
    <property type="entry name" value="PROTEIN_NUCLEIC ACID DEGLYCASE 1"/>
    <property type="match status" value="1"/>
</dbReference>
<dbReference type="GO" id="GO:0019172">
    <property type="term" value="F:glyoxalase III activity"/>
    <property type="evidence" value="ECO:0007669"/>
    <property type="project" value="TreeGrafter"/>
</dbReference>
<dbReference type="SUPFAM" id="SSF52317">
    <property type="entry name" value="Class I glutamine amidotransferase-like"/>
    <property type="match status" value="1"/>
</dbReference>
<sequence>MGTCHSSQPAAAPQKPEAVATATLLQDGGRTSQPAGKATTEENHQDRGEGGEMDAIDDEARHAFYVEESCAFAKSLLADVAKDPHAAKWESLSKSPVQLSKFNASDERPPYVPSPYSIIALNPTPATAGFQRCNWKEQYSGRGKVLILATSAYELRMQNGKGLFTGHHTTELFVPMIHLHDAGFEFVIATMDGKPVRLDEWTFLVAAGYEDDLRGMAAAVEGQLKNPRKTSEVDIVQDNIIAVFLPGGPRAMTPQMGNDPAVGKLLHAAHDRQVLTAAICHGVHPLVAARLGDGGEFPYKGYEAVCFPDYLDEPVLPESGYLPGKMVTLPQADLRANGVDVKNTESANMPMDQIWLDRGLLTGLSFAAAQKFGEKFVELLMQKHMPGMTSNEVFKQALPTLPEDTTPEETIAPVDKRGGDGTAASSEASPQRQPSGTTKLVPEIAVSGAVDPPRYCKLFC</sequence>
<protein>
    <recommendedName>
        <fullName evidence="2">DJ-1/PfpI domain-containing protein</fullName>
    </recommendedName>
</protein>
<dbReference type="AlphaFoldDB" id="A0A7S2Q626"/>
<evidence type="ECO:0000259" key="2">
    <source>
        <dbReference type="Pfam" id="PF01965"/>
    </source>
</evidence>
<reference evidence="3" key="1">
    <citation type="submission" date="2021-01" db="EMBL/GenBank/DDBJ databases">
        <authorList>
            <person name="Corre E."/>
            <person name="Pelletier E."/>
            <person name="Niang G."/>
            <person name="Scheremetjew M."/>
            <person name="Finn R."/>
            <person name="Kale V."/>
            <person name="Holt S."/>
            <person name="Cochrane G."/>
            <person name="Meng A."/>
            <person name="Brown T."/>
            <person name="Cohen L."/>
        </authorList>
    </citation>
    <scope>NUCLEOTIDE SEQUENCE</scope>
    <source>
        <strain evidence="3">RCC3387</strain>
    </source>
</reference>
<dbReference type="GO" id="GO:0005737">
    <property type="term" value="C:cytoplasm"/>
    <property type="evidence" value="ECO:0007669"/>
    <property type="project" value="TreeGrafter"/>
</dbReference>
<evidence type="ECO:0000256" key="1">
    <source>
        <dbReference type="SAM" id="MobiDB-lite"/>
    </source>
</evidence>
<feature type="compositionally biased region" description="Low complexity" evidence="1">
    <location>
        <begin position="399"/>
        <end position="410"/>
    </location>
</feature>
<dbReference type="PANTHER" id="PTHR48094">
    <property type="entry name" value="PROTEIN/NUCLEIC ACID DEGLYCASE DJ-1-RELATED"/>
    <property type="match status" value="1"/>
</dbReference>
<name>A0A7S2Q626_9DINO</name>
<feature type="region of interest" description="Disordered" evidence="1">
    <location>
        <begin position="399"/>
        <end position="440"/>
    </location>
</feature>
<proteinExistence type="predicted"/>
<feature type="compositionally biased region" description="Basic and acidic residues" evidence="1">
    <location>
        <begin position="39"/>
        <end position="50"/>
    </location>
</feature>
<feature type="domain" description="DJ-1/PfpI" evidence="2">
    <location>
        <begin position="166"/>
        <end position="294"/>
    </location>
</feature>
<feature type="compositionally biased region" description="Polar residues" evidence="1">
    <location>
        <begin position="423"/>
        <end position="438"/>
    </location>
</feature>
<dbReference type="EMBL" id="HBGW01081187">
    <property type="protein sequence ID" value="CAD9633718.1"/>
    <property type="molecule type" value="Transcribed_RNA"/>
</dbReference>
<organism evidence="3">
    <name type="scientific">Zooxanthella nutricula</name>
    <dbReference type="NCBI Taxonomy" id="1333877"/>
    <lineage>
        <taxon>Eukaryota</taxon>
        <taxon>Sar</taxon>
        <taxon>Alveolata</taxon>
        <taxon>Dinophyceae</taxon>
        <taxon>Peridiniales</taxon>
        <taxon>Peridiniales incertae sedis</taxon>
        <taxon>Zooxanthella</taxon>
    </lineage>
</organism>
<dbReference type="InterPro" id="IPR029062">
    <property type="entry name" value="Class_I_gatase-like"/>
</dbReference>
<dbReference type="Gene3D" id="3.40.50.880">
    <property type="match status" value="1"/>
</dbReference>